<sequence>MQFFRIFVISSVSIHRISDDCARCWCSIFSGRSHIYIVYCIPLQFVAYTLPLNILDFTGSMIMFFRKLQYAVKFISLDERLALFFNTRPSLNSMCQTFVETKFEIIHYN</sequence>
<proteinExistence type="predicted"/>
<accession>A0A8D8YFH5</accession>
<organism evidence="1">
    <name type="scientific">Cacopsylla melanoneura</name>
    <dbReference type="NCBI Taxonomy" id="428564"/>
    <lineage>
        <taxon>Eukaryota</taxon>
        <taxon>Metazoa</taxon>
        <taxon>Ecdysozoa</taxon>
        <taxon>Arthropoda</taxon>
        <taxon>Hexapoda</taxon>
        <taxon>Insecta</taxon>
        <taxon>Pterygota</taxon>
        <taxon>Neoptera</taxon>
        <taxon>Paraneoptera</taxon>
        <taxon>Hemiptera</taxon>
        <taxon>Sternorrhyncha</taxon>
        <taxon>Psylloidea</taxon>
        <taxon>Psyllidae</taxon>
        <taxon>Psyllinae</taxon>
        <taxon>Cacopsylla</taxon>
    </lineage>
</organism>
<reference evidence="1" key="1">
    <citation type="submission" date="2021-05" db="EMBL/GenBank/DDBJ databases">
        <authorList>
            <person name="Alioto T."/>
            <person name="Alioto T."/>
            <person name="Gomez Garrido J."/>
        </authorList>
    </citation>
    <scope>NUCLEOTIDE SEQUENCE</scope>
</reference>
<dbReference type="EMBL" id="HBUF01374429">
    <property type="protein sequence ID" value="CAG6727621.1"/>
    <property type="molecule type" value="Transcribed_RNA"/>
</dbReference>
<protein>
    <submittedName>
        <fullName evidence="1">Uncharacterized protein</fullName>
    </submittedName>
</protein>
<dbReference type="AlphaFoldDB" id="A0A8D8YFH5"/>
<evidence type="ECO:0000313" key="1">
    <source>
        <dbReference type="EMBL" id="CAG6727621.1"/>
    </source>
</evidence>
<name>A0A8D8YFH5_9HEMI</name>